<reference evidence="2" key="1">
    <citation type="submission" date="2017-09" db="EMBL/GenBank/DDBJ databases">
        <title>Luteimonas liuhanmingii sp.nov., isolated from the intestinal contents of Tibetan Plateau Pika in Yushu, Qinghai Province, China.</title>
        <authorList>
            <person name="Gui Z."/>
        </authorList>
    </citation>
    <scope>NUCLEOTIDE SEQUENCE [LARGE SCALE GENOMIC DNA]</scope>
    <source>
        <strain evidence="2">100111</strain>
    </source>
</reference>
<proteinExistence type="predicted"/>
<evidence type="ECO:0000313" key="2">
    <source>
        <dbReference type="Proteomes" id="UP000218968"/>
    </source>
</evidence>
<evidence type="ECO:0000313" key="1">
    <source>
        <dbReference type="EMBL" id="ATD68546.1"/>
    </source>
</evidence>
<dbReference type="AlphaFoldDB" id="A0A290XHW7"/>
<keyword evidence="2" id="KW-1185">Reference proteome</keyword>
<dbReference type="EMBL" id="CP023406">
    <property type="protein sequence ID" value="ATD68546.1"/>
    <property type="molecule type" value="Genomic_DNA"/>
</dbReference>
<accession>A0A290XHW7</accession>
<gene>
    <name evidence="1" type="ORF">CNR27_14800</name>
</gene>
<dbReference type="Proteomes" id="UP000218968">
    <property type="component" value="Chromosome"/>
</dbReference>
<dbReference type="KEGG" id="lum:CNR27_14800"/>
<sequence>MPSRWLIGSEGVGQVLSRGRQEEWLVGRELCVFTCLDLSVVPLAKRKSFVRTTVRRLTPFQDCGSHFEFAGTKAMVWMWDRAFVAETARSSGQLKKASRVVPESLFRGTPVEGPAVELIAVSSGYEGRAWRAGALVASEWWRDAPEDREWGEFVRGAGFDMFPLVSTHPATLSETPWGGGGASLQELGSRLRAPGVSIATGLVALTIALPLGSVIRLKAQETAIDRAMTSVDEGLQAIMQARESAERDADQVNRLLALRPPASVTNTWAAMVDATPTDSWQLLEWRLLDTQTMEAVMRLERPDLERIVASWEASGTFVDVTAEMGRAPDEVTLRATLTSRGQP</sequence>
<protein>
    <submittedName>
        <fullName evidence="1">Uncharacterized protein</fullName>
    </submittedName>
</protein>
<name>A0A290XHW7_9GAMM</name>
<organism evidence="1 2">
    <name type="scientific">Luteimonas chenhongjianii</name>
    <dbReference type="NCBI Taxonomy" id="2006110"/>
    <lineage>
        <taxon>Bacteria</taxon>
        <taxon>Pseudomonadati</taxon>
        <taxon>Pseudomonadota</taxon>
        <taxon>Gammaproteobacteria</taxon>
        <taxon>Lysobacterales</taxon>
        <taxon>Lysobacteraceae</taxon>
        <taxon>Luteimonas</taxon>
    </lineage>
</organism>